<sequence length="195" mass="21500">MAAVSPSPRIFFAILPTVQWRAEALQRLVELGLESALGGKMFSPENWHQSLSERIFNPTAEQCEKLQRVGASITAHACTLQFNRIEGPELKSGNQHCTLRAFGVPKAFKALHEAVKAALVKAEFAEIATGVTPHITLSYKAKRSFANITIEPPIPWALSELCLIVGGGDPYRHEVIGRWPLLHELDPPVVQEALF</sequence>
<dbReference type="Proteomes" id="UP000589896">
    <property type="component" value="Unassembled WGS sequence"/>
</dbReference>
<organism evidence="1 2">
    <name type="scientific">Luteimonas deserti</name>
    <dbReference type="NCBI Taxonomy" id="2752306"/>
    <lineage>
        <taxon>Bacteria</taxon>
        <taxon>Pseudomonadati</taxon>
        <taxon>Pseudomonadota</taxon>
        <taxon>Gammaproteobacteria</taxon>
        <taxon>Lysobacterales</taxon>
        <taxon>Lysobacteraceae</taxon>
        <taxon>Luteimonas</taxon>
    </lineage>
</organism>
<accession>A0A7Z0QRN4</accession>
<keyword evidence="2" id="KW-1185">Reference proteome</keyword>
<protein>
    <recommendedName>
        <fullName evidence="3">2'-5' RNA ligase family protein</fullName>
    </recommendedName>
</protein>
<evidence type="ECO:0000313" key="2">
    <source>
        <dbReference type="Proteomes" id="UP000589896"/>
    </source>
</evidence>
<reference evidence="1 2" key="1">
    <citation type="submission" date="2020-07" db="EMBL/GenBank/DDBJ databases">
        <title>isolation of Luteimonas sp. SJ-16.</title>
        <authorList>
            <person name="Huang X.-X."/>
            <person name="Xu L."/>
            <person name="Sun J.-Q."/>
        </authorList>
    </citation>
    <scope>NUCLEOTIDE SEQUENCE [LARGE SCALE GENOMIC DNA]</scope>
    <source>
        <strain evidence="1 2">SJ-16</strain>
    </source>
</reference>
<dbReference type="SUPFAM" id="SSF55144">
    <property type="entry name" value="LigT-like"/>
    <property type="match status" value="1"/>
</dbReference>
<comment type="caution">
    <text evidence="1">The sequence shown here is derived from an EMBL/GenBank/DDBJ whole genome shotgun (WGS) entry which is preliminary data.</text>
</comment>
<evidence type="ECO:0000313" key="1">
    <source>
        <dbReference type="EMBL" id="NYZ63609.1"/>
    </source>
</evidence>
<dbReference type="RefSeq" id="WP_180545832.1">
    <property type="nucleotide sequence ID" value="NZ_JACCJZ010000020.1"/>
</dbReference>
<dbReference type="Gene3D" id="3.90.1140.10">
    <property type="entry name" value="Cyclic phosphodiesterase"/>
    <property type="match status" value="1"/>
</dbReference>
<proteinExistence type="predicted"/>
<gene>
    <name evidence="1" type="ORF">H0E82_12705</name>
</gene>
<evidence type="ECO:0008006" key="3">
    <source>
        <dbReference type="Google" id="ProtNLM"/>
    </source>
</evidence>
<dbReference type="EMBL" id="JACCJZ010000020">
    <property type="protein sequence ID" value="NYZ63609.1"/>
    <property type="molecule type" value="Genomic_DNA"/>
</dbReference>
<dbReference type="InterPro" id="IPR009097">
    <property type="entry name" value="Cyclic_Pdiesterase"/>
</dbReference>
<dbReference type="AlphaFoldDB" id="A0A7Z0QRN4"/>
<name>A0A7Z0QRN4_9GAMM</name>